<name>A0A1W6N2W2_9PROT</name>
<dbReference type="SUPFAM" id="SSF55729">
    <property type="entry name" value="Acyl-CoA N-acyltransferases (Nat)"/>
    <property type="match status" value="1"/>
</dbReference>
<dbReference type="InterPro" id="IPR016181">
    <property type="entry name" value="Acyl_CoA_acyltransferase"/>
</dbReference>
<reference evidence="1 2" key="1">
    <citation type="submission" date="2014-06" db="EMBL/GenBank/DDBJ databases">
        <title>The genome of the endonuclear symbiont Nucleicultrix amoebiphila.</title>
        <authorList>
            <person name="Schulz F."/>
            <person name="Horn M."/>
        </authorList>
    </citation>
    <scope>NUCLEOTIDE SEQUENCE [LARGE SCALE GENOMIC DNA]</scope>
    <source>
        <strain evidence="1 2">FS5</strain>
    </source>
</reference>
<evidence type="ECO:0000313" key="2">
    <source>
        <dbReference type="Proteomes" id="UP000237351"/>
    </source>
</evidence>
<protein>
    <recommendedName>
        <fullName evidence="3">N-acetyltransferase domain-containing protein</fullName>
    </recommendedName>
</protein>
<accession>A0A1W6N2W2</accession>
<sequence>MNKNISIITLQGPQIVPFLKHLYSLRIEVLQEFPYLYAGNEDYEIQYSKHFSHSENSILVIARDNHVNKIIGAATAIPLEEADDEVRRPFLQKGYNLEDVFFYRESVILHGFRGKGLGKLFFVEREKAALKQNPKLKYITFWTVERTADHPARPRNYKSLSNLWHKQGFQEFSQLRTQFSWPEVDKQNNALNTMVFWIKNLH</sequence>
<dbReference type="RefSeq" id="WP_085783475.1">
    <property type="nucleotide sequence ID" value="NZ_CP008743.1"/>
</dbReference>
<dbReference type="STRING" id="1414854.GQ61_00785"/>
<organism evidence="1 2">
    <name type="scientific">Candidatus Nucleicultrix amoebiphila FS5</name>
    <dbReference type="NCBI Taxonomy" id="1414854"/>
    <lineage>
        <taxon>Bacteria</taxon>
        <taxon>Pseudomonadati</taxon>
        <taxon>Pseudomonadota</taxon>
        <taxon>Alphaproteobacteria</taxon>
        <taxon>Holosporales</taxon>
        <taxon>Candidatus Nucleicultricaceae</taxon>
        <taxon>Candidatus Nucleicultrix</taxon>
    </lineage>
</organism>
<gene>
    <name evidence="1" type="ORF">GQ61_00785</name>
</gene>
<evidence type="ECO:0000313" key="1">
    <source>
        <dbReference type="EMBL" id="ARN84116.1"/>
    </source>
</evidence>
<dbReference type="OrthoDB" id="187903at2"/>
<dbReference type="Proteomes" id="UP000237351">
    <property type="component" value="Chromosome"/>
</dbReference>
<evidence type="ECO:0008006" key="3">
    <source>
        <dbReference type="Google" id="ProtNLM"/>
    </source>
</evidence>
<keyword evidence="2" id="KW-1185">Reference proteome</keyword>
<dbReference type="AlphaFoldDB" id="A0A1W6N2W2"/>
<dbReference type="KEGG" id="naf:GQ61_00785"/>
<dbReference type="EMBL" id="CP008743">
    <property type="protein sequence ID" value="ARN84116.1"/>
    <property type="molecule type" value="Genomic_DNA"/>
</dbReference>
<proteinExistence type="predicted"/>
<dbReference type="Gene3D" id="3.40.630.30">
    <property type="match status" value="1"/>
</dbReference>